<feature type="transmembrane region" description="Helical" evidence="9">
    <location>
        <begin position="209"/>
        <end position="232"/>
    </location>
</feature>
<keyword evidence="4 9" id="KW-0812">Transmembrane</keyword>
<evidence type="ECO:0000256" key="9">
    <source>
        <dbReference type="SAM" id="Phobius"/>
    </source>
</evidence>
<dbReference type="PANTHER" id="PTHR43029:SF10">
    <property type="entry name" value="AMMONIUM TRANSPORTER MEP2"/>
    <property type="match status" value="1"/>
</dbReference>
<protein>
    <recommendedName>
        <fullName evidence="8">Ammonium transporter</fullName>
    </recommendedName>
</protein>
<dbReference type="AlphaFoldDB" id="A0A084EYH9"/>
<dbReference type="PROSITE" id="PS01219">
    <property type="entry name" value="AMMONIUM_TRANSP"/>
    <property type="match status" value="1"/>
</dbReference>
<dbReference type="Pfam" id="PF00909">
    <property type="entry name" value="Ammonium_transp"/>
    <property type="match status" value="1"/>
</dbReference>
<feature type="transmembrane region" description="Helical" evidence="9">
    <location>
        <begin position="332"/>
        <end position="353"/>
    </location>
</feature>
<evidence type="ECO:0000256" key="1">
    <source>
        <dbReference type="ARBA" id="ARBA00004141"/>
    </source>
</evidence>
<gene>
    <name evidence="11" type="primary">amt</name>
    <name evidence="11" type="ORF">UDIV_4170</name>
</gene>
<dbReference type="GO" id="GO:0008519">
    <property type="term" value="F:ammonium channel activity"/>
    <property type="evidence" value="ECO:0007669"/>
    <property type="project" value="InterPro"/>
</dbReference>
<evidence type="ECO:0000256" key="3">
    <source>
        <dbReference type="ARBA" id="ARBA00022448"/>
    </source>
</evidence>
<evidence type="ECO:0000256" key="6">
    <source>
        <dbReference type="ARBA" id="ARBA00023136"/>
    </source>
</evidence>
<feature type="domain" description="Ammonium transporter AmtB-like" evidence="10">
    <location>
        <begin position="46"/>
        <end position="471"/>
    </location>
</feature>
<feature type="transmembrane region" description="Helical" evidence="9">
    <location>
        <begin position="152"/>
        <end position="171"/>
    </location>
</feature>
<keyword evidence="7" id="KW-0924">Ammonia transport</keyword>
<dbReference type="eggNOG" id="COG0004">
    <property type="taxonomic scope" value="Bacteria"/>
</dbReference>
<dbReference type="InterPro" id="IPR029020">
    <property type="entry name" value="Ammonium/urea_transptr"/>
</dbReference>
<dbReference type="SUPFAM" id="SSF111352">
    <property type="entry name" value="Ammonium transporter"/>
    <property type="match status" value="1"/>
</dbReference>
<dbReference type="EMBL" id="JFDP01000052">
    <property type="protein sequence ID" value="KEZ23021.1"/>
    <property type="molecule type" value="Genomic_DNA"/>
</dbReference>
<feature type="transmembrane region" description="Helical" evidence="9">
    <location>
        <begin position="388"/>
        <end position="411"/>
    </location>
</feature>
<dbReference type="InterPro" id="IPR018047">
    <property type="entry name" value="Ammonium_transpt_CS"/>
</dbReference>
<feature type="transmembrane region" description="Helical" evidence="9">
    <location>
        <begin position="253"/>
        <end position="274"/>
    </location>
</feature>
<dbReference type="InterPro" id="IPR001905">
    <property type="entry name" value="Ammonium_transpt"/>
</dbReference>
<evidence type="ECO:0000259" key="10">
    <source>
        <dbReference type="Pfam" id="PF00909"/>
    </source>
</evidence>
<evidence type="ECO:0000256" key="7">
    <source>
        <dbReference type="ARBA" id="ARBA00023177"/>
    </source>
</evidence>
<feature type="transmembrane region" description="Helical" evidence="9">
    <location>
        <begin position="423"/>
        <end position="447"/>
    </location>
</feature>
<evidence type="ECO:0000256" key="8">
    <source>
        <dbReference type="ARBA" id="ARBA00050025"/>
    </source>
</evidence>
<evidence type="ECO:0000313" key="12">
    <source>
        <dbReference type="Proteomes" id="UP000028537"/>
    </source>
</evidence>
<comment type="caution">
    <text evidence="11">The sequence shown here is derived from an EMBL/GenBank/DDBJ whole genome shotgun (WGS) entry which is preliminary data.</text>
</comment>
<dbReference type="GO" id="GO:0005886">
    <property type="term" value="C:plasma membrane"/>
    <property type="evidence" value="ECO:0007669"/>
    <property type="project" value="TreeGrafter"/>
</dbReference>
<proteinExistence type="inferred from homology"/>
<dbReference type="Gene3D" id="1.10.3430.10">
    <property type="entry name" value="Ammonium transporter AmtB like domains"/>
    <property type="match status" value="1"/>
</dbReference>
<dbReference type="InterPro" id="IPR024041">
    <property type="entry name" value="NH4_transpt_AmtB-like_dom"/>
</dbReference>
<feature type="transmembrane region" description="Helical" evidence="9">
    <location>
        <begin position="183"/>
        <end position="203"/>
    </location>
</feature>
<feature type="transmembrane region" description="Helical" evidence="9">
    <location>
        <begin position="75"/>
        <end position="99"/>
    </location>
</feature>
<accession>A0A084EYH9</accession>
<dbReference type="PANTHER" id="PTHR43029">
    <property type="entry name" value="AMMONIUM TRANSPORTER MEP2"/>
    <property type="match status" value="1"/>
</dbReference>
<evidence type="ECO:0000256" key="2">
    <source>
        <dbReference type="ARBA" id="ARBA00005887"/>
    </source>
</evidence>
<keyword evidence="5 9" id="KW-1133">Transmembrane helix</keyword>
<comment type="similarity">
    <text evidence="2">Belongs to the ammonia transporter channel (TC 1.A.11.2) family.</text>
</comment>
<reference evidence="11 12" key="1">
    <citation type="submission" date="2014-02" db="EMBL/GenBank/DDBJ databases">
        <title>Genome sequence of Ureaplasma diversum strain 246.</title>
        <authorList>
            <person name="Sirand-Pugnet P."/>
            <person name="Breton M."/>
            <person name="Dordet-Frisoni E."/>
            <person name="Baranowski E."/>
            <person name="Barre A."/>
            <person name="Couture C."/>
            <person name="Dupuy V."/>
            <person name="Gaurivaud P."/>
            <person name="Jacob D."/>
            <person name="Lemaitre C."/>
            <person name="Manso-Silvan L."/>
            <person name="Nikolski M."/>
            <person name="Nouvel L.-X."/>
            <person name="Poumarat F."/>
            <person name="Tardy F."/>
            <person name="Thebault P."/>
            <person name="Theil S."/>
            <person name="Citti C."/>
            <person name="Thiaucourt F."/>
            <person name="Blanchard A."/>
        </authorList>
    </citation>
    <scope>NUCLEOTIDE SEQUENCE [LARGE SCALE GENOMIC DNA]</scope>
    <source>
        <strain evidence="11 12">NCTC 246</strain>
    </source>
</reference>
<keyword evidence="12" id="KW-1185">Reference proteome</keyword>
<evidence type="ECO:0000256" key="4">
    <source>
        <dbReference type="ARBA" id="ARBA00022692"/>
    </source>
</evidence>
<feature type="transmembrane region" description="Helical" evidence="9">
    <location>
        <begin position="294"/>
        <end position="320"/>
    </location>
</feature>
<feature type="transmembrane region" description="Helical" evidence="9">
    <location>
        <begin position="43"/>
        <end position="63"/>
    </location>
</feature>
<sequence length="525" mass="56098">MITVSTWGVNQDIYFSTHELSFVDLKATGTTLEAVGFNPTNTLLAALAIAFVLLMTPGLALFYGGLVRRKSTLTIINQCVISLGVTTLIWIFGGFSLAFGPSVGKGIIGDISTYFAFRNLLFDGSVADANGVHGWAGNVGLVFSNFSGGVPLILFFAYQLAFAIITPPLMVGAFADRMKFRNYIVYLVLWQYFIYIPFAHWIWGQGFLAAAGVLDFAGGIVIHTTAGFGALATSFVLGKRVILKSDKNRSNNIPMVVVGATLLFFGWFGFNVGGSAFTSNEIETLPGVKEKVSYFLSVAPTSWINTIIALAIGMVGWAICETIFNKNHKPTSVGLVTGAIAGLATITPAAGYIPIWASVPVGVAAVLVCFSCAKLMHHFHFDDSLEVWAVHGMGGVTGSILIGAFASVNVLPSITYAASGYLFGIQVGATALAAAYAFVLTIIIVFITRPRLSATEQLSHIDIINHNEDAYGLANVYPCECEAIAAEAKDYKSWHRHAGTTKVKLDKNACTLSSNQVVSEDSNKA</sequence>
<evidence type="ECO:0000256" key="5">
    <source>
        <dbReference type="ARBA" id="ARBA00022989"/>
    </source>
</evidence>
<evidence type="ECO:0000313" key="11">
    <source>
        <dbReference type="EMBL" id="KEZ23021.1"/>
    </source>
</evidence>
<feature type="transmembrane region" description="Helical" evidence="9">
    <location>
        <begin position="359"/>
        <end position="376"/>
    </location>
</feature>
<organism evidence="11 12">
    <name type="scientific">Ureaplasma diversum NCTC 246</name>
    <dbReference type="NCBI Taxonomy" id="1188241"/>
    <lineage>
        <taxon>Bacteria</taxon>
        <taxon>Bacillati</taxon>
        <taxon>Mycoplasmatota</taxon>
        <taxon>Mycoplasmoidales</taxon>
        <taxon>Mycoplasmoidaceae</taxon>
        <taxon>Ureaplasma</taxon>
    </lineage>
</organism>
<name>A0A084EYH9_9BACT</name>
<dbReference type="Proteomes" id="UP000028537">
    <property type="component" value="Unassembled WGS sequence"/>
</dbReference>
<comment type="subcellular location">
    <subcellularLocation>
        <location evidence="1">Membrane</location>
        <topology evidence="1">Multi-pass membrane protein</topology>
    </subcellularLocation>
</comment>
<keyword evidence="6 9" id="KW-0472">Membrane</keyword>
<keyword evidence="3" id="KW-0813">Transport</keyword>